<keyword evidence="2" id="KW-1185">Reference proteome</keyword>
<dbReference type="InterPro" id="IPR029058">
    <property type="entry name" value="AB_hydrolase_fold"/>
</dbReference>
<protein>
    <recommendedName>
        <fullName evidence="3">Alpha/beta hydrolase</fullName>
    </recommendedName>
</protein>
<evidence type="ECO:0000313" key="2">
    <source>
        <dbReference type="Proteomes" id="UP001231616"/>
    </source>
</evidence>
<dbReference type="SUPFAM" id="SSF53474">
    <property type="entry name" value="alpha/beta-Hydrolases"/>
    <property type="match status" value="1"/>
</dbReference>
<name>A0ABT9GV36_9GAMM</name>
<evidence type="ECO:0000313" key="1">
    <source>
        <dbReference type="EMBL" id="MDP4534896.1"/>
    </source>
</evidence>
<dbReference type="Gene3D" id="3.40.50.1820">
    <property type="entry name" value="alpha/beta hydrolase"/>
    <property type="match status" value="1"/>
</dbReference>
<dbReference type="Proteomes" id="UP001231616">
    <property type="component" value="Unassembled WGS sequence"/>
</dbReference>
<proteinExistence type="predicted"/>
<sequence length="236" mass="26262">MQFYEFGDPEGTALVFFMGTPQRGEAGEELSELAKELHIRLICPTRPWYDDQQLEPSFEVCSNQTLQYLQEREISFCHAMGGSGGGPFALHFSANNPAIVKSCYLLASMGTPSIFVEKVSSPPTLQLLSLMQEYEYQQAIEQLGLWGVPQDLAHGAWADFKVLLGSWSAIPLNASPMVYFHHGEGDENAPIESVLDLATQLPKHEFRVSPYASHEGMAEDESCTEIAKIFREINTP</sequence>
<comment type="caution">
    <text evidence="1">The sequence shown here is derived from an EMBL/GenBank/DDBJ whole genome shotgun (WGS) entry which is preliminary data.</text>
</comment>
<accession>A0ABT9GV36</accession>
<evidence type="ECO:0008006" key="3">
    <source>
        <dbReference type="Google" id="ProtNLM"/>
    </source>
</evidence>
<reference evidence="1 2" key="1">
    <citation type="submission" date="2023-08" db="EMBL/GenBank/DDBJ databases">
        <authorList>
            <person name="Joshi A."/>
            <person name="Thite S."/>
        </authorList>
    </citation>
    <scope>NUCLEOTIDE SEQUENCE [LARGE SCALE GENOMIC DNA]</scope>
    <source>
        <strain evidence="1 2">AC40</strain>
    </source>
</reference>
<dbReference type="RefSeq" id="WP_305892164.1">
    <property type="nucleotide sequence ID" value="NZ_JAUZVZ010000002.1"/>
</dbReference>
<organism evidence="1 2">
    <name type="scientific">Alkalimonas collagenimarina</name>
    <dbReference type="NCBI Taxonomy" id="400390"/>
    <lineage>
        <taxon>Bacteria</taxon>
        <taxon>Pseudomonadati</taxon>
        <taxon>Pseudomonadota</taxon>
        <taxon>Gammaproteobacteria</taxon>
        <taxon>Alkalimonas</taxon>
    </lineage>
</organism>
<gene>
    <name evidence="1" type="ORF">Q3O60_01680</name>
</gene>
<dbReference type="EMBL" id="JAUZVZ010000002">
    <property type="protein sequence ID" value="MDP4534896.1"/>
    <property type="molecule type" value="Genomic_DNA"/>
</dbReference>